<protein>
    <submittedName>
        <fullName evidence="1">Uncharacterized protein</fullName>
    </submittedName>
</protein>
<dbReference type="EMBL" id="BK015422">
    <property type="protein sequence ID" value="DAE05951.1"/>
    <property type="molecule type" value="Genomic_DNA"/>
</dbReference>
<organism evidence="1">
    <name type="scientific">Myoviridae sp. ctNYa18</name>
    <dbReference type="NCBI Taxonomy" id="2825090"/>
    <lineage>
        <taxon>Viruses</taxon>
        <taxon>Duplodnaviria</taxon>
        <taxon>Heunggongvirae</taxon>
        <taxon>Uroviricota</taxon>
        <taxon>Caudoviricetes</taxon>
    </lineage>
</organism>
<proteinExistence type="predicted"/>
<accession>A0A8S5PFJ5</accession>
<reference evidence="1" key="1">
    <citation type="journal article" date="2021" name="Proc. Natl. Acad. Sci. U.S.A.">
        <title>A Catalog of Tens of Thousands of Viruses from Human Metagenomes Reveals Hidden Associations with Chronic Diseases.</title>
        <authorList>
            <person name="Tisza M.J."/>
            <person name="Buck C.B."/>
        </authorList>
    </citation>
    <scope>NUCLEOTIDE SEQUENCE</scope>
    <source>
        <strain evidence="1">CtNYa18</strain>
    </source>
</reference>
<evidence type="ECO:0000313" key="1">
    <source>
        <dbReference type="EMBL" id="DAE05951.1"/>
    </source>
</evidence>
<name>A0A8S5PFJ5_9CAUD</name>
<sequence length="29" mass="3437">MRLRYLHKNGNNYHLVLSIGDINLKVINQ</sequence>